<evidence type="ECO:0000256" key="1">
    <source>
        <dbReference type="ARBA" id="ARBA00023015"/>
    </source>
</evidence>
<protein>
    <recommendedName>
        <fullName evidence="4">HTH cro/C1-type domain-containing protein</fullName>
    </recommendedName>
</protein>
<accession>A0A837R832</accession>
<dbReference type="PROSITE" id="PS50943">
    <property type="entry name" value="HTH_CROC1"/>
    <property type="match status" value="1"/>
</dbReference>
<dbReference type="GeneID" id="49395446"/>
<dbReference type="Gene3D" id="1.10.260.40">
    <property type="entry name" value="lambda repressor-like DNA-binding domains"/>
    <property type="match status" value="1"/>
</dbReference>
<reference evidence="5 6" key="1">
    <citation type="journal article" date="2015" name="Genome Announc.">
        <title>Expanding the biotechnology potential of lactobacilli through comparative genomics of 213 strains and associated genera.</title>
        <authorList>
            <person name="Sun Z."/>
            <person name="Harris H.M."/>
            <person name="McCann A."/>
            <person name="Guo C."/>
            <person name="Argimon S."/>
            <person name="Zhang W."/>
            <person name="Yang X."/>
            <person name="Jeffery I.B."/>
            <person name="Cooney J.C."/>
            <person name="Kagawa T.F."/>
            <person name="Liu W."/>
            <person name="Song Y."/>
            <person name="Salvetti E."/>
            <person name="Wrobel A."/>
            <person name="Rasinkangas P."/>
            <person name="Parkhill J."/>
            <person name="Rea M.C."/>
            <person name="O'Sullivan O."/>
            <person name="Ritari J."/>
            <person name="Douillard F.P."/>
            <person name="Paul Ross R."/>
            <person name="Yang R."/>
            <person name="Briner A.E."/>
            <person name="Felis G.E."/>
            <person name="de Vos W.M."/>
            <person name="Barrangou R."/>
            <person name="Klaenhammer T.R."/>
            <person name="Caufield P.W."/>
            <person name="Cui Y."/>
            <person name="Zhang H."/>
            <person name="O'Toole P.W."/>
        </authorList>
    </citation>
    <scope>NUCLEOTIDE SEQUENCE [LARGE SCALE GENOMIC DNA]</scope>
    <source>
        <strain evidence="5 6">DSM 20314</strain>
    </source>
</reference>
<name>A0A837R832_LACPE</name>
<dbReference type="RefSeq" id="WP_050338239.1">
    <property type="nucleotide sequence ID" value="NZ_AZCU01000016.1"/>
</dbReference>
<gene>
    <name evidence="5" type="ORF">FD24_GL001073</name>
</gene>
<dbReference type="SUPFAM" id="SSF47413">
    <property type="entry name" value="lambda repressor-like DNA-binding domains"/>
    <property type="match status" value="1"/>
</dbReference>
<keyword evidence="3" id="KW-0804">Transcription</keyword>
<sequence length="104" mass="11449">MSEKLTDLQKSIQQATAALNGDYSNVTVHESSLQPVPHYSAQDIKAIRSELGITQRVLAVILAVSPRTVEAWEAGKSQPNGSACRLLQLIQQYPNLIEEIFTTK</sequence>
<keyword evidence="2" id="KW-0238">DNA-binding</keyword>
<dbReference type="Proteomes" id="UP000051020">
    <property type="component" value="Unassembled WGS sequence"/>
</dbReference>
<dbReference type="AlphaFoldDB" id="A0A837R832"/>
<dbReference type="EMBL" id="AZCU01000016">
    <property type="protein sequence ID" value="KRK23391.1"/>
    <property type="molecule type" value="Genomic_DNA"/>
</dbReference>
<dbReference type="PANTHER" id="PTHR36511">
    <property type="entry name" value="MERR FAMILY BACTERIAL REGULATORY PROTEIN"/>
    <property type="match status" value="1"/>
</dbReference>
<evidence type="ECO:0000313" key="5">
    <source>
        <dbReference type="EMBL" id="KRK23391.1"/>
    </source>
</evidence>
<evidence type="ECO:0000256" key="2">
    <source>
        <dbReference type="ARBA" id="ARBA00023125"/>
    </source>
</evidence>
<dbReference type="InterPro" id="IPR001387">
    <property type="entry name" value="Cro/C1-type_HTH"/>
</dbReference>
<organism evidence="5 6">
    <name type="scientific">Lactiplantibacillus pentosus DSM 20314</name>
    <dbReference type="NCBI Taxonomy" id="1423791"/>
    <lineage>
        <taxon>Bacteria</taxon>
        <taxon>Bacillati</taxon>
        <taxon>Bacillota</taxon>
        <taxon>Bacilli</taxon>
        <taxon>Lactobacillales</taxon>
        <taxon>Lactobacillaceae</taxon>
        <taxon>Lactiplantibacillus</taxon>
    </lineage>
</organism>
<dbReference type="InterPro" id="IPR032758">
    <property type="entry name" value="MqsA/HigA-2"/>
</dbReference>
<comment type="caution">
    <text evidence="5">The sequence shown here is derived from an EMBL/GenBank/DDBJ whole genome shotgun (WGS) entry which is preliminary data.</text>
</comment>
<dbReference type="InterPro" id="IPR010982">
    <property type="entry name" value="Lambda_DNA-bd_dom_sf"/>
</dbReference>
<dbReference type="GO" id="GO:0003677">
    <property type="term" value="F:DNA binding"/>
    <property type="evidence" value="ECO:0007669"/>
    <property type="project" value="UniProtKB-KW"/>
</dbReference>
<evidence type="ECO:0000259" key="4">
    <source>
        <dbReference type="PROSITE" id="PS50943"/>
    </source>
</evidence>
<keyword evidence="1" id="KW-0805">Transcription regulation</keyword>
<dbReference type="SMART" id="SM00530">
    <property type="entry name" value="HTH_XRE"/>
    <property type="match status" value="1"/>
</dbReference>
<feature type="domain" description="HTH cro/C1-type" evidence="4">
    <location>
        <begin position="44"/>
        <end position="80"/>
    </location>
</feature>
<dbReference type="PANTHER" id="PTHR36511:SF3">
    <property type="entry name" value="ANTITOXIN HIGA-2"/>
    <property type="match status" value="1"/>
</dbReference>
<proteinExistence type="predicted"/>
<evidence type="ECO:0000256" key="3">
    <source>
        <dbReference type="ARBA" id="ARBA00023163"/>
    </source>
</evidence>
<evidence type="ECO:0000313" key="6">
    <source>
        <dbReference type="Proteomes" id="UP000051020"/>
    </source>
</evidence>
<dbReference type="CDD" id="cd00093">
    <property type="entry name" value="HTH_XRE"/>
    <property type="match status" value="1"/>
</dbReference>
<dbReference type="Pfam" id="PF15731">
    <property type="entry name" value="MqsA_antitoxin"/>
    <property type="match status" value="1"/>
</dbReference>
<dbReference type="InterPro" id="IPR052359">
    <property type="entry name" value="HTH-type_reg/antitoxin"/>
</dbReference>